<organism evidence="13 14">
    <name type="scientific">Chitinibacter bivalviorum</name>
    <dbReference type="NCBI Taxonomy" id="2739434"/>
    <lineage>
        <taxon>Bacteria</taxon>
        <taxon>Pseudomonadati</taxon>
        <taxon>Pseudomonadota</taxon>
        <taxon>Betaproteobacteria</taxon>
        <taxon>Neisseriales</taxon>
        <taxon>Chitinibacteraceae</taxon>
        <taxon>Chitinibacter</taxon>
    </lineage>
</organism>
<evidence type="ECO:0000313" key="14">
    <source>
        <dbReference type="Proteomes" id="UP000509597"/>
    </source>
</evidence>
<dbReference type="GO" id="GO:1990817">
    <property type="term" value="F:poly(A) RNA polymerase activity"/>
    <property type="evidence" value="ECO:0007669"/>
    <property type="project" value="UniProtKB-UniRule"/>
</dbReference>
<dbReference type="Pfam" id="PF12627">
    <property type="entry name" value="PolyA_pol_RNAbd"/>
    <property type="match status" value="1"/>
</dbReference>
<dbReference type="NCBIfam" id="TIGR01942">
    <property type="entry name" value="pcnB"/>
    <property type="match status" value="1"/>
</dbReference>
<reference evidence="13 14" key="1">
    <citation type="submission" date="2020-07" db="EMBL/GenBank/DDBJ databases">
        <title>Complete genome sequence of Chitinibacter sp. 2T18.</title>
        <authorList>
            <person name="Bae J.-W."/>
            <person name="Choi J.-W."/>
        </authorList>
    </citation>
    <scope>NUCLEOTIDE SEQUENCE [LARGE SCALE GENOMIC DNA]</scope>
    <source>
        <strain evidence="13 14">2T18</strain>
    </source>
</reference>
<dbReference type="Pfam" id="PF01743">
    <property type="entry name" value="PolyA_pol"/>
    <property type="match status" value="1"/>
</dbReference>
<evidence type="ECO:0000256" key="4">
    <source>
        <dbReference type="ARBA" id="ARBA00022840"/>
    </source>
</evidence>
<dbReference type="GO" id="GO:0043633">
    <property type="term" value="P:polyadenylation-dependent RNA catabolic process"/>
    <property type="evidence" value="ECO:0007669"/>
    <property type="project" value="InterPro"/>
</dbReference>
<dbReference type="Gene3D" id="3.30.460.10">
    <property type="entry name" value="Beta Polymerase, domain 2"/>
    <property type="match status" value="1"/>
</dbReference>
<dbReference type="InterPro" id="IPR043519">
    <property type="entry name" value="NT_sf"/>
</dbReference>
<evidence type="ECO:0000313" key="13">
    <source>
        <dbReference type="EMBL" id="QLG88527.1"/>
    </source>
</evidence>
<keyword evidence="13" id="KW-0548">Nucleotidyltransferase</keyword>
<dbReference type="HAMAP" id="MF_00957">
    <property type="entry name" value="PolyA_pol"/>
    <property type="match status" value="1"/>
</dbReference>
<feature type="domain" description="Poly A polymerase head" evidence="10">
    <location>
        <begin position="48"/>
        <end position="174"/>
    </location>
</feature>
<evidence type="ECO:0000256" key="1">
    <source>
        <dbReference type="ARBA" id="ARBA00022664"/>
    </source>
</evidence>
<sequence length="454" mass="51588">MIRKLIGKVLRRPGKRILHAKHYGIRRDQLHSGALKVCDRLQDAGYEAYIVGGAVRDLLLGKSPKDFDVATSATPEQVRHVFHRSRIIGRRFRIVHVPFYERGGEEIIEVTTFRGNAESPTDATGRIIRDNVYGTLEEDAERRDFTVNALYYDPNSDEIIDFHHGADDLEKQQLVMIGDPVKRYHEDPVRMLRATRLSAKLGLQIAADTAKPIKEHAQLLENIPSARLFDEMMKLLLSGKAWDCLQALRAYGLHRPLFPLLDKLMSQKETTAFLKQALLNTDQRLAEDKPVSAGFLFAALLWHEVEAGWQKKIAAGEHKVPALVEAMNDVEAKVTKRLAIPNRYSAAMKEIWLLQPRFELRAGQKPFRLLEQPRFRAAYDFLLLRAECGLVEKELAEWWTQFQACDDDTREVLISQAIAAGKGGEVEKSKRRKRSRNRKPVGKPAAAKTDTSQS</sequence>
<evidence type="ECO:0000256" key="2">
    <source>
        <dbReference type="ARBA" id="ARBA00022679"/>
    </source>
</evidence>
<dbReference type="Gene3D" id="1.10.3090.10">
    <property type="entry name" value="cca-adding enzyme, domain 2"/>
    <property type="match status" value="1"/>
</dbReference>
<dbReference type="InterPro" id="IPR002646">
    <property type="entry name" value="PolA_pol_head_dom"/>
</dbReference>
<evidence type="ECO:0000256" key="7">
    <source>
        <dbReference type="HAMAP-Rule" id="MF_00957"/>
    </source>
</evidence>
<feature type="region of interest" description="Disordered" evidence="9">
    <location>
        <begin position="421"/>
        <end position="454"/>
    </location>
</feature>
<dbReference type="RefSeq" id="WP_179355040.1">
    <property type="nucleotide sequence ID" value="NZ_CP058627.1"/>
</dbReference>
<comment type="similarity">
    <text evidence="7 8">Belongs to the tRNA nucleotidyltransferase/poly(A) polymerase family.</text>
</comment>
<feature type="active site" evidence="7">
    <location>
        <position position="144"/>
    </location>
</feature>
<keyword evidence="6 7" id="KW-0804">Transcription</keyword>
<dbReference type="AlphaFoldDB" id="A0A7H9BIP8"/>
<comment type="function">
    <text evidence="7">Adds poly(A) tail to the 3' end of many RNAs, which usually targets these RNAs for decay. Plays a significant role in the global control of gene expression, through influencing the rate of transcript degradation, and in the general RNA quality control.</text>
</comment>
<dbReference type="KEGG" id="chiz:HQ393_09850"/>
<feature type="domain" description="tRNA nucleotidyltransferase/poly(A) polymerase RNA and SrmB- binding" evidence="12">
    <location>
        <begin position="202"/>
        <end position="263"/>
    </location>
</feature>
<accession>A0A7H9BIP8</accession>
<dbReference type="GO" id="GO:0005524">
    <property type="term" value="F:ATP binding"/>
    <property type="evidence" value="ECO:0007669"/>
    <property type="project" value="UniProtKB-UniRule"/>
</dbReference>
<keyword evidence="5 7" id="KW-0694">RNA-binding</keyword>
<evidence type="ECO:0000259" key="11">
    <source>
        <dbReference type="Pfam" id="PF12626"/>
    </source>
</evidence>
<keyword evidence="1 7" id="KW-0507">mRNA processing</keyword>
<dbReference type="CDD" id="cd05398">
    <property type="entry name" value="NT_ClassII-CCAase"/>
    <property type="match status" value="1"/>
</dbReference>
<protein>
    <recommendedName>
        <fullName evidence="7">Poly(A) polymerase I</fullName>
        <shortName evidence="7">PAP I</shortName>
        <ecNumber evidence="7">2.7.7.19</ecNumber>
    </recommendedName>
</protein>
<proteinExistence type="inferred from homology"/>
<feature type="active site" evidence="7">
    <location>
        <position position="66"/>
    </location>
</feature>
<keyword evidence="2 7" id="KW-0808">Transferase</keyword>
<evidence type="ECO:0000256" key="8">
    <source>
        <dbReference type="RuleBase" id="RU003953"/>
    </source>
</evidence>
<dbReference type="Pfam" id="PF12626">
    <property type="entry name" value="PolyA_pol_arg_C"/>
    <property type="match status" value="1"/>
</dbReference>
<feature type="domain" description="Polymerase A arginine-rich C-terminal" evidence="11">
    <location>
        <begin position="316"/>
        <end position="436"/>
    </location>
</feature>
<comment type="catalytic activity">
    <reaction evidence="7">
        <text>RNA(n) + ATP = RNA(n)-3'-adenine ribonucleotide + diphosphate</text>
        <dbReference type="Rhea" id="RHEA:11332"/>
        <dbReference type="Rhea" id="RHEA-COMP:14527"/>
        <dbReference type="Rhea" id="RHEA-COMP:17347"/>
        <dbReference type="ChEBI" id="CHEBI:30616"/>
        <dbReference type="ChEBI" id="CHEBI:33019"/>
        <dbReference type="ChEBI" id="CHEBI:140395"/>
        <dbReference type="ChEBI" id="CHEBI:173115"/>
        <dbReference type="EC" id="2.7.7.19"/>
    </reaction>
</comment>
<dbReference type="InterPro" id="IPR032828">
    <property type="entry name" value="PolyA_RNA-bd"/>
</dbReference>
<dbReference type="EMBL" id="CP058627">
    <property type="protein sequence ID" value="QLG88527.1"/>
    <property type="molecule type" value="Genomic_DNA"/>
</dbReference>
<evidence type="ECO:0000256" key="3">
    <source>
        <dbReference type="ARBA" id="ARBA00022741"/>
    </source>
</evidence>
<dbReference type="SUPFAM" id="SSF81891">
    <property type="entry name" value="Poly A polymerase C-terminal region-like"/>
    <property type="match status" value="1"/>
</dbReference>
<dbReference type="SUPFAM" id="SSF81301">
    <property type="entry name" value="Nucleotidyltransferase"/>
    <property type="match status" value="1"/>
</dbReference>
<dbReference type="PANTHER" id="PTHR43051:SF1">
    <property type="entry name" value="POLYNUCLEOTIDE ADENYLYLTRANSFERASE FAMILY PROTEIN"/>
    <property type="match status" value="1"/>
</dbReference>
<dbReference type="GO" id="GO:0003723">
    <property type="term" value="F:RNA binding"/>
    <property type="evidence" value="ECO:0007669"/>
    <property type="project" value="UniProtKB-UniRule"/>
</dbReference>
<feature type="active site" evidence="7">
    <location>
        <position position="68"/>
    </location>
</feature>
<gene>
    <name evidence="7 13" type="primary">pcnB</name>
    <name evidence="13" type="ORF">HQ393_09850</name>
</gene>
<dbReference type="InterPro" id="IPR052191">
    <property type="entry name" value="tRNA_ntf/polyA_polymerase_I"/>
</dbReference>
<keyword evidence="4 7" id="KW-0067">ATP-binding</keyword>
<evidence type="ECO:0000256" key="6">
    <source>
        <dbReference type="ARBA" id="ARBA00023163"/>
    </source>
</evidence>
<name>A0A7H9BIP8_9NEIS</name>
<dbReference type="Proteomes" id="UP000509597">
    <property type="component" value="Chromosome"/>
</dbReference>
<evidence type="ECO:0000259" key="12">
    <source>
        <dbReference type="Pfam" id="PF12627"/>
    </source>
</evidence>
<dbReference type="InterPro" id="IPR010206">
    <property type="entry name" value="PolA_pol_I"/>
</dbReference>
<evidence type="ECO:0000259" key="10">
    <source>
        <dbReference type="Pfam" id="PF01743"/>
    </source>
</evidence>
<dbReference type="EC" id="2.7.7.19" evidence="7"/>
<dbReference type="PANTHER" id="PTHR43051">
    <property type="entry name" value="POLYNUCLEOTIDE ADENYLYLTRANSFERASE FAMILY PROTEIN"/>
    <property type="match status" value="1"/>
</dbReference>
<evidence type="ECO:0000256" key="5">
    <source>
        <dbReference type="ARBA" id="ARBA00022884"/>
    </source>
</evidence>
<dbReference type="GO" id="GO:0006397">
    <property type="term" value="P:mRNA processing"/>
    <property type="evidence" value="ECO:0007669"/>
    <property type="project" value="UniProtKB-KW"/>
</dbReference>
<evidence type="ECO:0000256" key="9">
    <source>
        <dbReference type="SAM" id="MobiDB-lite"/>
    </source>
</evidence>
<feature type="compositionally biased region" description="Basic residues" evidence="9">
    <location>
        <begin position="429"/>
        <end position="441"/>
    </location>
</feature>
<keyword evidence="14" id="KW-1185">Reference proteome</keyword>
<dbReference type="InterPro" id="IPR025866">
    <property type="entry name" value="PolyA_pol_arg_C_dom"/>
</dbReference>
<keyword evidence="3 7" id="KW-0547">Nucleotide-binding</keyword>